<dbReference type="PANTHER" id="PTHR45657">
    <property type="entry name" value="CRAL-TRIO DOMAIN-CONTAINING PROTEIN YKL091C-RELATED"/>
    <property type="match status" value="1"/>
</dbReference>
<dbReference type="SUPFAM" id="SSF52087">
    <property type="entry name" value="CRAL/TRIO domain"/>
    <property type="match status" value="1"/>
</dbReference>
<dbReference type="Pfam" id="PF00650">
    <property type="entry name" value="CRAL_TRIO"/>
    <property type="match status" value="1"/>
</dbReference>
<dbReference type="Proteomes" id="UP000825935">
    <property type="component" value="Chromosome 1"/>
</dbReference>
<evidence type="ECO:0000259" key="4">
    <source>
        <dbReference type="PROSITE" id="PS50191"/>
    </source>
</evidence>
<dbReference type="AlphaFoldDB" id="A0A8T2VBS4"/>
<dbReference type="SMART" id="SM01100">
    <property type="entry name" value="CRAL_TRIO_N"/>
    <property type="match status" value="1"/>
</dbReference>
<dbReference type="InterPro" id="IPR051026">
    <property type="entry name" value="PI/PC_transfer"/>
</dbReference>
<dbReference type="PROSITE" id="PS50191">
    <property type="entry name" value="CRAL_TRIO"/>
    <property type="match status" value="1"/>
</dbReference>
<comment type="caution">
    <text evidence="5">The sequence shown here is derived from an EMBL/GenBank/DDBJ whole genome shotgun (WGS) entry which is preliminary data.</text>
</comment>
<dbReference type="OrthoDB" id="1434354at2759"/>
<gene>
    <name evidence="5" type="ORF">KP509_01G028100</name>
</gene>
<dbReference type="Gene3D" id="3.40.525.10">
    <property type="entry name" value="CRAL-TRIO lipid binding domain"/>
    <property type="match status" value="1"/>
</dbReference>
<dbReference type="SUPFAM" id="SSF46938">
    <property type="entry name" value="CRAL/TRIO N-terminal domain"/>
    <property type="match status" value="1"/>
</dbReference>
<dbReference type="Gene3D" id="1.10.8.20">
    <property type="entry name" value="N-terminal domain of phosphatidylinositol transfer protein sec14p"/>
    <property type="match status" value="1"/>
</dbReference>
<evidence type="ECO:0000256" key="2">
    <source>
        <dbReference type="ARBA" id="ARBA00004395"/>
    </source>
</evidence>
<keyword evidence="6" id="KW-1185">Reference proteome</keyword>
<evidence type="ECO:0000256" key="1">
    <source>
        <dbReference type="ARBA" id="ARBA00004202"/>
    </source>
</evidence>
<dbReference type="EMBL" id="CM035406">
    <property type="protein sequence ID" value="KAH7445912.1"/>
    <property type="molecule type" value="Genomic_DNA"/>
</dbReference>
<dbReference type="InterPro" id="IPR036865">
    <property type="entry name" value="CRAL-TRIO_dom_sf"/>
</dbReference>
<organism evidence="5 6">
    <name type="scientific">Ceratopteris richardii</name>
    <name type="common">Triangle waterfern</name>
    <dbReference type="NCBI Taxonomy" id="49495"/>
    <lineage>
        <taxon>Eukaryota</taxon>
        <taxon>Viridiplantae</taxon>
        <taxon>Streptophyta</taxon>
        <taxon>Embryophyta</taxon>
        <taxon>Tracheophyta</taxon>
        <taxon>Polypodiopsida</taxon>
        <taxon>Polypodiidae</taxon>
        <taxon>Polypodiales</taxon>
        <taxon>Pteridineae</taxon>
        <taxon>Pteridaceae</taxon>
        <taxon>Parkerioideae</taxon>
        <taxon>Ceratopteris</taxon>
    </lineage>
</organism>
<dbReference type="GO" id="GO:0005886">
    <property type="term" value="C:plasma membrane"/>
    <property type="evidence" value="ECO:0007669"/>
    <property type="project" value="UniProtKB-SubCell"/>
</dbReference>
<accession>A0A8T2VBS4</accession>
<feature type="domain" description="CRAL-TRIO" evidence="4">
    <location>
        <begin position="160"/>
        <end position="334"/>
    </location>
</feature>
<dbReference type="InterPro" id="IPR001251">
    <property type="entry name" value="CRAL-TRIO_dom"/>
</dbReference>
<evidence type="ECO:0000313" key="5">
    <source>
        <dbReference type="EMBL" id="KAH7445911.1"/>
    </source>
</evidence>
<comment type="similarity">
    <text evidence="3">Belongs to the SFH family.</text>
</comment>
<reference evidence="5" key="1">
    <citation type="submission" date="2021-08" db="EMBL/GenBank/DDBJ databases">
        <title>WGS assembly of Ceratopteris richardii.</title>
        <authorList>
            <person name="Marchant D.B."/>
            <person name="Chen G."/>
            <person name="Jenkins J."/>
            <person name="Shu S."/>
            <person name="Leebens-Mack J."/>
            <person name="Grimwood J."/>
            <person name="Schmutz J."/>
            <person name="Soltis P."/>
            <person name="Soltis D."/>
            <person name="Chen Z.-H."/>
        </authorList>
    </citation>
    <scope>NUCLEOTIDE SEQUENCE</scope>
    <source>
        <strain evidence="5">Whitten #5841</strain>
        <tissue evidence="5">Leaf</tissue>
    </source>
</reference>
<comment type="subcellular location">
    <subcellularLocation>
        <location evidence="1">Cell membrane</location>
        <topology evidence="1">Peripheral membrane protein</topology>
    </subcellularLocation>
    <subcellularLocation>
        <location evidence="2">Golgi apparatus membrane</location>
        <topology evidence="2">Peripheral membrane protein</topology>
    </subcellularLocation>
</comment>
<dbReference type="EMBL" id="CM035406">
    <property type="protein sequence ID" value="KAH7445911.1"/>
    <property type="molecule type" value="Genomic_DNA"/>
</dbReference>
<proteinExistence type="inferred from homology"/>
<sequence length="619" mass="70934">METHLMSLVPSQEPTFPISEANKELPTIRDCLLKPLDSGGGFGPNILICESERRRSIGMSFITRLRSSLMKKKIGNGTNQIFLIEDVRYQEDQVIVDAFRQALLAENLLPEKHDDYHSLLRFLRARNFDIESSKIMWKAMLKWRHEYGTDYIEKDFICEEVDEVKACYPHGSHGVDKFGRPVYIELLGKINLQKLMKVTTMDRLVKYHVLEFEKAWNKKFPACSIAARKHIDSATTILDVEGVGIRSFNNDTREFIRRIQKIDSEYYPESLFRVYIINAGPGFKFLWNTVKRLLDTKTVAKITVLGTDYREMLLEVIDSSQLPDFLGGSCRCLNNGGCLMSDKGPWKDPEIIKVLNDSEKLHKKVIVTSRALAKEDASICSSASSHSPESITPMEVGDMELDHLAEEESNLKNDMLSTVNKQADIPSDGINSEAQSGIQIDNKKPLTFKSNRDIQAGIEVRPRESSTSSYITFRSAIYKSSFKILVVLSYLFKLFAYAYRMLELKSRKHLFGYKDSLLGPNSYRASASVHSMEVQQHPLERRYEVTERVAKLEEEIHRIAALGEPLSPLKEMSPARVKHLEIELAETKRALHAVLSNQNEIYQCLEKFKELKWEKKNCW</sequence>
<dbReference type="GO" id="GO:0000139">
    <property type="term" value="C:Golgi membrane"/>
    <property type="evidence" value="ECO:0007669"/>
    <property type="project" value="UniProtKB-SubCell"/>
</dbReference>
<dbReference type="CDD" id="cd00170">
    <property type="entry name" value="SEC14"/>
    <property type="match status" value="1"/>
</dbReference>
<name>A0A8T2VBS4_CERRI</name>
<dbReference type="SMART" id="SM00516">
    <property type="entry name" value="SEC14"/>
    <property type="match status" value="1"/>
</dbReference>
<dbReference type="InterPro" id="IPR036273">
    <property type="entry name" value="CRAL/TRIO_N_dom_sf"/>
</dbReference>
<protein>
    <recommendedName>
        <fullName evidence="4">CRAL-TRIO domain-containing protein</fullName>
    </recommendedName>
</protein>
<evidence type="ECO:0000313" key="6">
    <source>
        <dbReference type="Proteomes" id="UP000825935"/>
    </source>
</evidence>
<dbReference type="OMA" id="QTEICEC"/>
<dbReference type="PANTHER" id="PTHR45657:SF1">
    <property type="entry name" value="CRAL-TRIO DOMAIN-CONTAINING PROTEIN YKL091C-RELATED"/>
    <property type="match status" value="1"/>
</dbReference>
<evidence type="ECO:0000256" key="3">
    <source>
        <dbReference type="ARBA" id="ARBA00038020"/>
    </source>
</evidence>
<dbReference type="InterPro" id="IPR011074">
    <property type="entry name" value="CRAL/TRIO_N_dom"/>
</dbReference>